<evidence type="ECO:0000313" key="2">
    <source>
        <dbReference type="Proteomes" id="UP000265800"/>
    </source>
</evidence>
<organism evidence="1 2">
    <name type="scientific">Meiothermus luteus</name>
    <dbReference type="NCBI Taxonomy" id="2026184"/>
    <lineage>
        <taxon>Bacteria</taxon>
        <taxon>Thermotogati</taxon>
        <taxon>Deinococcota</taxon>
        <taxon>Deinococci</taxon>
        <taxon>Thermales</taxon>
        <taxon>Thermaceae</taxon>
        <taxon>Meiothermus</taxon>
    </lineage>
</organism>
<dbReference type="RefSeq" id="WP_119359211.1">
    <property type="nucleotide sequence ID" value="NZ_QWKZ01000010.1"/>
</dbReference>
<dbReference type="NCBIfam" id="TIGR01451">
    <property type="entry name" value="B_ant_repeat"/>
    <property type="match status" value="1"/>
</dbReference>
<dbReference type="OrthoDB" id="32407at2"/>
<dbReference type="AlphaFoldDB" id="A0A399EW11"/>
<dbReference type="Proteomes" id="UP000265800">
    <property type="component" value="Unassembled WGS sequence"/>
</dbReference>
<name>A0A399EW11_9DEIN</name>
<protein>
    <recommendedName>
        <fullName evidence="3">DUF11 domain-containing protein</fullName>
    </recommendedName>
</protein>
<accession>A0A399EW11</accession>
<sequence>MHPFHWFAAALLLLGSALAQGREEVRLELKAFLVTSLQQEGRTVERLLPALEARPGQVIEYRLEATNTTDRPLSQVALVVPIPTTTRYLENSAQALQREGWVLPEFSFDGGQTYGRPPLKRVVRVVENGKEVRKEVEVKPEEYTHARWVIPQLGPKESVSLRLRAVVR</sequence>
<comment type="caution">
    <text evidence="1">The sequence shown here is derived from an EMBL/GenBank/DDBJ whole genome shotgun (WGS) entry which is preliminary data.</text>
</comment>
<evidence type="ECO:0008006" key="3">
    <source>
        <dbReference type="Google" id="ProtNLM"/>
    </source>
</evidence>
<dbReference type="EMBL" id="QWKZ01000010">
    <property type="protein sequence ID" value="RIH88744.1"/>
    <property type="molecule type" value="Genomic_DNA"/>
</dbReference>
<gene>
    <name evidence="1" type="ORF">Mlute_00532</name>
</gene>
<reference evidence="1 2" key="1">
    <citation type="submission" date="2018-08" db="EMBL/GenBank/DDBJ databases">
        <title>Meiothermus luteus KCTC 52599 genome sequencing project.</title>
        <authorList>
            <person name="Da Costa M.S."/>
            <person name="Albuquerque L."/>
            <person name="Raposo P."/>
            <person name="Froufe H.J.C."/>
            <person name="Barroso C.S."/>
            <person name="Egas C."/>
        </authorList>
    </citation>
    <scope>NUCLEOTIDE SEQUENCE [LARGE SCALE GENOMIC DNA]</scope>
    <source>
        <strain evidence="1 2">KCTC 52599</strain>
    </source>
</reference>
<evidence type="ECO:0000313" key="1">
    <source>
        <dbReference type="EMBL" id="RIH88744.1"/>
    </source>
</evidence>
<proteinExistence type="predicted"/>
<dbReference type="InterPro" id="IPR047589">
    <property type="entry name" value="DUF11_rpt"/>
</dbReference>
<keyword evidence="2" id="KW-1185">Reference proteome</keyword>